<dbReference type="SUPFAM" id="SSF53686">
    <property type="entry name" value="Tryptophan synthase beta subunit-like PLP-dependent enzymes"/>
    <property type="match status" value="1"/>
</dbReference>
<dbReference type="Gene3D" id="3.40.50.1100">
    <property type="match status" value="2"/>
</dbReference>
<keyword evidence="4" id="KW-0808">Transferase</keyword>
<proteinExistence type="predicted"/>
<dbReference type="Pfam" id="PF00291">
    <property type="entry name" value="PALP"/>
    <property type="match status" value="1"/>
</dbReference>
<dbReference type="InterPro" id="IPR050214">
    <property type="entry name" value="Cys_Synth/Cystath_Beta-Synth"/>
</dbReference>
<dbReference type="PANTHER" id="PTHR10314">
    <property type="entry name" value="CYSTATHIONINE BETA-SYNTHASE"/>
    <property type="match status" value="1"/>
</dbReference>
<dbReference type="GO" id="GO:0016740">
    <property type="term" value="F:transferase activity"/>
    <property type="evidence" value="ECO:0007669"/>
    <property type="project" value="UniProtKB-KW"/>
</dbReference>
<dbReference type="EC" id="2.5.1.-" evidence="4"/>
<dbReference type="EMBL" id="JBEDNP010000006">
    <property type="protein sequence ID" value="MEQ3539550.1"/>
    <property type="molecule type" value="Genomic_DNA"/>
</dbReference>
<dbReference type="Proteomes" id="UP001464923">
    <property type="component" value="Unassembled WGS sequence"/>
</dbReference>
<evidence type="ECO:0000313" key="4">
    <source>
        <dbReference type="EMBL" id="MEQ3539550.1"/>
    </source>
</evidence>
<dbReference type="PROSITE" id="PS00901">
    <property type="entry name" value="CYS_SYNTHASE"/>
    <property type="match status" value="1"/>
</dbReference>
<accession>A0ABV1JUD5</accession>
<reference evidence="4 5" key="1">
    <citation type="submission" date="2024-03" db="EMBL/GenBank/DDBJ databases">
        <title>Draft genome sequence of Pseudonocardia tropica JCM 19149.</title>
        <authorList>
            <person name="Butdee W."/>
            <person name="Duangmal K."/>
        </authorList>
    </citation>
    <scope>NUCLEOTIDE SEQUENCE [LARGE SCALE GENOMIC DNA]</scope>
    <source>
        <strain evidence="4 5">JCM 19149</strain>
    </source>
</reference>
<dbReference type="InterPro" id="IPR036052">
    <property type="entry name" value="TrpB-like_PALP_sf"/>
</dbReference>
<dbReference type="InterPro" id="IPR001216">
    <property type="entry name" value="P-phosphate_BS"/>
</dbReference>
<dbReference type="CDD" id="cd01561">
    <property type="entry name" value="CBS_like"/>
    <property type="match status" value="1"/>
</dbReference>
<keyword evidence="2" id="KW-0663">Pyridoxal phosphate</keyword>
<sequence>MGSDGEAGAVYDSVLDAVGATPLVRLRRIVPEGSAQVWVKTEWTSPGGSVKDRAALAMVLDAEESGALRPGGTIVEGTSGNTGIGLAMVAAARGYRAVFVVPDRTTAEKQALLRAYGAEVVRTPGLVPQDDPRHVRRLAGRIAAGTPGGWLADQYDNPANPGVHERTTGPEIWAQTGGRVTHLVAGVGTGGTLTGAGRYLRRHGVTVVAADPWTYRYGGGDGSPYHVEAVGHYLHPLTGTDTWPRVYDPAVHDRVERIGDGDSLRTVRSLARSEGLLVGGSSGTAVAAALRVAAEAGPDAVVVAVLPDSGRIYLSTYFDDDWLTRRGFLDAVAGPRVRDTVGPYAPGLLVAPATTTVAALLAALDRAGPGGAVPVVLPRETDAVTWSAPDVIGSVRPADLVGLRPDERVGAHAGPPPATVGHGESTAAAAARLDAAAVGRHDAVLVLVDGRAVTQVRRDRLGGRPA</sequence>
<comment type="caution">
    <text evidence="4">The sequence shown here is derived from an EMBL/GenBank/DDBJ whole genome shotgun (WGS) entry which is preliminary data.</text>
</comment>
<feature type="domain" description="Tryptophan synthase beta chain-like PALP" evidence="3">
    <location>
        <begin position="15"/>
        <end position="308"/>
    </location>
</feature>
<evidence type="ECO:0000256" key="2">
    <source>
        <dbReference type="ARBA" id="ARBA00022898"/>
    </source>
</evidence>
<evidence type="ECO:0000259" key="3">
    <source>
        <dbReference type="Pfam" id="PF00291"/>
    </source>
</evidence>
<keyword evidence="5" id="KW-1185">Reference proteome</keyword>
<organism evidence="4 5">
    <name type="scientific">Pseudonocardia tropica</name>
    <dbReference type="NCBI Taxonomy" id="681289"/>
    <lineage>
        <taxon>Bacteria</taxon>
        <taxon>Bacillati</taxon>
        <taxon>Actinomycetota</taxon>
        <taxon>Actinomycetes</taxon>
        <taxon>Pseudonocardiales</taxon>
        <taxon>Pseudonocardiaceae</taxon>
        <taxon>Pseudonocardia</taxon>
    </lineage>
</organism>
<comment type="cofactor">
    <cofactor evidence="1">
        <name>pyridoxal 5'-phosphate</name>
        <dbReference type="ChEBI" id="CHEBI:597326"/>
    </cofactor>
</comment>
<gene>
    <name evidence="4" type="ORF">WHI96_12005</name>
</gene>
<protein>
    <submittedName>
        <fullName evidence="4">Cysteine synthase family protein</fullName>
        <ecNumber evidence="4">2.5.1.-</ecNumber>
    </submittedName>
</protein>
<dbReference type="InterPro" id="IPR001926">
    <property type="entry name" value="TrpB-like_PALP"/>
</dbReference>
<dbReference type="RefSeq" id="WP_345654640.1">
    <property type="nucleotide sequence ID" value="NZ_BAABLY010000098.1"/>
</dbReference>
<evidence type="ECO:0000256" key="1">
    <source>
        <dbReference type="ARBA" id="ARBA00001933"/>
    </source>
</evidence>
<evidence type="ECO:0000313" key="5">
    <source>
        <dbReference type="Proteomes" id="UP001464923"/>
    </source>
</evidence>
<name>A0ABV1JUD5_9PSEU</name>